<protein>
    <recommendedName>
        <fullName evidence="3">Cytidylate kinase</fullName>
    </recommendedName>
</protein>
<reference evidence="1 2" key="1">
    <citation type="submission" date="2017-09" db="EMBL/GenBank/DDBJ databases">
        <title>Depth-based differentiation of microbial function through sediment-hosted aquifers and enrichment of novel symbionts in the deep terrestrial subsurface.</title>
        <authorList>
            <person name="Probst A.J."/>
            <person name="Ladd B."/>
            <person name="Jarett J.K."/>
            <person name="Geller-Mcgrath D.E."/>
            <person name="Sieber C.M."/>
            <person name="Emerson J.B."/>
            <person name="Anantharaman K."/>
            <person name="Thomas B.C."/>
            <person name="Malmstrom R."/>
            <person name="Stieglmeier M."/>
            <person name="Klingl A."/>
            <person name="Woyke T."/>
            <person name="Ryan C.M."/>
            <person name="Banfield J.F."/>
        </authorList>
    </citation>
    <scope>NUCLEOTIDE SEQUENCE [LARGE SCALE GENOMIC DNA]</scope>
    <source>
        <strain evidence="1">CG11_big_fil_rev_8_21_14_0_20_45_26</strain>
    </source>
</reference>
<dbReference type="EMBL" id="PCVY01000076">
    <property type="protein sequence ID" value="PIQ85059.1"/>
    <property type="molecule type" value="Genomic_DNA"/>
</dbReference>
<sequence>MGSDKLLNAGLSYMACQIKFAKNGGLKGKSVPQPFVTISRQAGAGGLTIGNALIDYLQKNDKLARCAWTLFDRTLVEVFLQEHHLPQQFEKYMTEDKQSQLQAFFEELFDLHPSEWALVHKMSETIYHLAEMGNVLIVGRGANMITRKMPYGVHVRLTGSLAQRIKHIQAYAKMNHDGAEEFVRKEDKGRRAYLRDHFGEDIDNPLLYDLVINTDQINYQEAACLIGNLVLRRRECPRA</sequence>
<evidence type="ECO:0008006" key="3">
    <source>
        <dbReference type="Google" id="ProtNLM"/>
    </source>
</evidence>
<organism evidence="1 2">
    <name type="scientific">Candidatus Abzuiibacterium crystallinum</name>
    <dbReference type="NCBI Taxonomy" id="1974748"/>
    <lineage>
        <taxon>Bacteria</taxon>
        <taxon>Pseudomonadati</taxon>
        <taxon>Candidatus Omnitrophota</taxon>
        <taxon>Candidatus Abzuiibacterium</taxon>
    </lineage>
</organism>
<evidence type="ECO:0000313" key="2">
    <source>
        <dbReference type="Proteomes" id="UP000230859"/>
    </source>
</evidence>
<dbReference type="AlphaFoldDB" id="A0A2H0LKX2"/>
<comment type="caution">
    <text evidence="1">The sequence shown here is derived from an EMBL/GenBank/DDBJ whole genome shotgun (WGS) entry which is preliminary data.</text>
</comment>
<name>A0A2H0LKX2_9BACT</name>
<proteinExistence type="predicted"/>
<dbReference type="InterPro" id="IPR027417">
    <property type="entry name" value="P-loop_NTPase"/>
</dbReference>
<dbReference type="Gene3D" id="3.40.50.300">
    <property type="entry name" value="P-loop containing nucleotide triphosphate hydrolases"/>
    <property type="match status" value="1"/>
</dbReference>
<dbReference type="Pfam" id="PF13189">
    <property type="entry name" value="Cytidylate_kin2"/>
    <property type="match status" value="1"/>
</dbReference>
<dbReference type="Proteomes" id="UP000230859">
    <property type="component" value="Unassembled WGS sequence"/>
</dbReference>
<gene>
    <name evidence="1" type="ORF">COV74_10710</name>
</gene>
<evidence type="ECO:0000313" key="1">
    <source>
        <dbReference type="EMBL" id="PIQ85059.1"/>
    </source>
</evidence>
<accession>A0A2H0LKX2</accession>